<dbReference type="EMBL" id="BONC01000022">
    <property type="protein sequence ID" value="GIF57377.1"/>
    <property type="molecule type" value="Genomic_DNA"/>
</dbReference>
<feature type="transmembrane region" description="Helical" evidence="5">
    <location>
        <begin position="60"/>
        <end position="79"/>
    </location>
</feature>
<gene>
    <name evidence="7" type="ORF">Air01nite_34720</name>
</gene>
<sequence length="361" mass="37731">MFALNPGMIYWAQGVLFLDVVLVPLVVFLSIGHEEYLLTAVFGSLFAGLADPGGRFGYRASHLGLFSLIGAGVTALAFGVSGSGWGLLTVVAFAVTLLAGLAVVFGVHRYVAGTLLNVWFIIGLGLGFSLDQQPNVTSHIWAQVVSWLGGSALWIAVTFAGWLMLGREKRPQPFPAMPGDTTGRKLTRPVVLFATVRAVVIGGAVAIAFGFDLSHGYWLPIAALAAMQTSLAQTTLVAVQRLSGALIGAGAAALLLLIPSSEQGLHRVAVQHALEIVALVLLMHGIAVRFWNYAFYSAAVAAGVLILLDLPRSSNNSAVGYRVLWTVCGAGLSVLVMAFAALLGRRRPGSAGPRTGGGSRG</sequence>
<keyword evidence="8" id="KW-1185">Reference proteome</keyword>
<evidence type="ECO:0000313" key="7">
    <source>
        <dbReference type="EMBL" id="GIF57377.1"/>
    </source>
</evidence>
<feature type="transmembrane region" description="Helical" evidence="5">
    <location>
        <begin position="186"/>
        <end position="211"/>
    </location>
</feature>
<dbReference type="Proteomes" id="UP000624325">
    <property type="component" value="Unassembled WGS sequence"/>
</dbReference>
<dbReference type="InterPro" id="IPR049453">
    <property type="entry name" value="Memb_transporter_dom"/>
</dbReference>
<organism evidence="7 8">
    <name type="scientific">Asanoa iriomotensis</name>
    <dbReference type="NCBI Taxonomy" id="234613"/>
    <lineage>
        <taxon>Bacteria</taxon>
        <taxon>Bacillati</taxon>
        <taxon>Actinomycetota</taxon>
        <taxon>Actinomycetes</taxon>
        <taxon>Micromonosporales</taxon>
        <taxon>Micromonosporaceae</taxon>
        <taxon>Asanoa</taxon>
    </lineage>
</organism>
<evidence type="ECO:0000313" key="8">
    <source>
        <dbReference type="Proteomes" id="UP000624325"/>
    </source>
</evidence>
<dbReference type="Pfam" id="PF13515">
    <property type="entry name" value="FUSC_2"/>
    <property type="match status" value="1"/>
</dbReference>
<evidence type="ECO:0000256" key="4">
    <source>
        <dbReference type="ARBA" id="ARBA00023136"/>
    </source>
</evidence>
<protein>
    <recommendedName>
        <fullName evidence="6">Integral membrane bound transporter domain-containing protein</fullName>
    </recommendedName>
</protein>
<keyword evidence="4 5" id="KW-0472">Membrane</keyword>
<name>A0ABQ4C3N1_9ACTN</name>
<proteinExistence type="predicted"/>
<feature type="transmembrane region" description="Helical" evidence="5">
    <location>
        <begin position="140"/>
        <end position="165"/>
    </location>
</feature>
<dbReference type="RefSeq" id="WP_203703540.1">
    <property type="nucleotide sequence ID" value="NZ_BAAALU010000016.1"/>
</dbReference>
<feature type="transmembrane region" description="Helical" evidence="5">
    <location>
        <begin position="231"/>
        <end position="257"/>
    </location>
</feature>
<evidence type="ECO:0000256" key="1">
    <source>
        <dbReference type="ARBA" id="ARBA00004141"/>
    </source>
</evidence>
<accession>A0ABQ4C3N1</accession>
<evidence type="ECO:0000256" key="2">
    <source>
        <dbReference type="ARBA" id="ARBA00022692"/>
    </source>
</evidence>
<comment type="subcellular location">
    <subcellularLocation>
        <location evidence="1">Membrane</location>
        <topology evidence="1">Multi-pass membrane protein</topology>
    </subcellularLocation>
</comment>
<feature type="transmembrane region" description="Helical" evidence="5">
    <location>
        <begin position="293"/>
        <end position="311"/>
    </location>
</feature>
<keyword evidence="2 5" id="KW-0812">Transmembrane</keyword>
<feature type="domain" description="Integral membrane bound transporter" evidence="6">
    <location>
        <begin position="204"/>
        <end position="336"/>
    </location>
</feature>
<comment type="caution">
    <text evidence="7">The sequence shown here is derived from an EMBL/GenBank/DDBJ whole genome shotgun (WGS) entry which is preliminary data.</text>
</comment>
<feature type="transmembrane region" description="Helical" evidence="5">
    <location>
        <begin position="110"/>
        <end position="128"/>
    </location>
</feature>
<feature type="transmembrane region" description="Helical" evidence="5">
    <location>
        <begin position="323"/>
        <end position="343"/>
    </location>
</feature>
<evidence type="ECO:0000256" key="5">
    <source>
        <dbReference type="SAM" id="Phobius"/>
    </source>
</evidence>
<feature type="transmembrane region" description="Helical" evidence="5">
    <location>
        <begin position="85"/>
        <end position="105"/>
    </location>
</feature>
<keyword evidence="3 5" id="KW-1133">Transmembrane helix</keyword>
<evidence type="ECO:0000256" key="3">
    <source>
        <dbReference type="ARBA" id="ARBA00022989"/>
    </source>
</evidence>
<evidence type="ECO:0000259" key="6">
    <source>
        <dbReference type="Pfam" id="PF13515"/>
    </source>
</evidence>
<feature type="transmembrane region" description="Helical" evidence="5">
    <location>
        <begin position="9"/>
        <end position="30"/>
    </location>
</feature>
<reference evidence="7 8" key="1">
    <citation type="submission" date="2021-01" db="EMBL/GenBank/DDBJ databases">
        <title>Whole genome shotgun sequence of Asanoa iriomotensis NBRC 100142.</title>
        <authorList>
            <person name="Komaki H."/>
            <person name="Tamura T."/>
        </authorList>
    </citation>
    <scope>NUCLEOTIDE SEQUENCE [LARGE SCALE GENOMIC DNA]</scope>
    <source>
        <strain evidence="7 8">NBRC 100142</strain>
    </source>
</reference>